<evidence type="ECO:0000313" key="4">
    <source>
        <dbReference type="EMBL" id="RCW47505.1"/>
    </source>
</evidence>
<keyword evidence="1" id="KW-0677">Repeat</keyword>
<dbReference type="PANTHER" id="PTHR22870:SF408">
    <property type="entry name" value="OS09G0560450 PROTEIN"/>
    <property type="match status" value="1"/>
</dbReference>
<dbReference type="InterPro" id="IPR013783">
    <property type="entry name" value="Ig-like_fold"/>
</dbReference>
<dbReference type="Proteomes" id="UP000252415">
    <property type="component" value="Unassembled WGS sequence"/>
</dbReference>
<feature type="chain" id="PRO_5016638235" evidence="2">
    <location>
        <begin position="26"/>
        <end position="963"/>
    </location>
</feature>
<proteinExistence type="predicted"/>
<keyword evidence="2" id="KW-0732">Signal</keyword>
<comment type="caution">
    <text evidence="4">The sequence shown here is derived from an EMBL/GenBank/DDBJ whole genome shotgun (WGS) entry which is preliminary data.</text>
</comment>
<dbReference type="Gene3D" id="2.130.10.30">
    <property type="entry name" value="Regulator of chromosome condensation 1/beta-lactamase-inhibitor protein II"/>
    <property type="match status" value="2"/>
</dbReference>
<reference evidence="4 5" key="1">
    <citation type="submission" date="2018-07" db="EMBL/GenBank/DDBJ databases">
        <title>Genomic Encyclopedia of Type Strains, Phase III (KMG-III): the genomes of soil and plant-associated and newly described type strains.</title>
        <authorList>
            <person name="Whitman W."/>
        </authorList>
    </citation>
    <scope>NUCLEOTIDE SEQUENCE [LARGE SCALE GENOMIC DNA]</scope>
    <source>
        <strain evidence="4 5">CECT 7506</strain>
    </source>
</reference>
<evidence type="ECO:0000256" key="1">
    <source>
        <dbReference type="ARBA" id="ARBA00022737"/>
    </source>
</evidence>
<dbReference type="RefSeq" id="WP_114380831.1">
    <property type="nucleotide sequence ID" value="NZ_QPJD01000008.1"/>
</dbReference>
<dbReference type="Pfam" id="PF25390">
    <property type="entry name" value="WD40_RLD"/>
    <property type="match status" value="1"/>
</dbReference>
<dbReference type="InterPro" id="IPR000408">
    <property type="entry name" value="Reg_chr_condens"/>
</dbReference>
<feature type="domain" description="Fibronectin type-III" evidence="3">
    <location>
        <begin position="417"/>
        <end position="504"/>
    </location>
</feature>
<dbReference type="AlphaFoldDB" id="A0A368VZR3"/>
<dbReference type="EMBL" id="QPJD01000008">
    <property type="protein sequence ID" value="RCW47505.1"/>
    <property type="molecule type" value="Genomic_DNA"/>
</dbReference>
<dbReference type="PRINTS" id="PR00633">
    <property type="entry name" value="RCCNDNSATION"/>
</dbReference>
<evidence type="ECO:0000313" key="5">
    <source>
        <dbReference type="Proteomes" id="UP000252415"/>
    </source>
</evidence>
<dbReference type="Pfam" id="PF00415">
    <property type="entry name" value="RCC1"/>
    <property type="match status" value="2"/>
</dbReference>
<dbReference type="PROSITE" id="PS00626">
    <property type="entry name" value="RCC1_2"/>
    <property type="match status" value="4"/>
</dbReference>
<dbReference type="Gene3D" id="2.60.40.10">
    <property type="entry name" value="Immunoglobulins"/>
    <property type="match status" value="1"/>
</dbReference>
<accession>A0A368VZR3</accession>
<feature type="signal peptide" evidence="2">
    <location>
        <begin position="1"/>
        <end position="25"/>
    </location>
</feature>
<sequence length="963" mass="104890">MKRRFMLLVCAFLLLTLLVPFQAAAAEAGSAVAAESLNSGVTMVAGGSDHTLDLKQDGTVWAWGNNEYGQLGDGTTLDRYSPVQVQGLDSVVSISAGSGFSLALKSDGTVWAWGGNWNGQLGDASVAYRYIPVQITTLSSVVAIASGHYHNLAVKSDGTVWAWGWNIHGVLGDGRWNIHNAVEGDGSMNGSSSPVQVLGLGSVIDVAAGFLHSLALKSDGTVWAWGNNDSGQHGVPGGLTFNDGPYTTTYRNTPVQVQDLDSVVAISAGHSHSLALNSNGTVLAWGSNSSGELGDGSTTTRYTPVQVTNFGSVTAIAAGSSHTLAMKSDGTVWTWGHNYSGQLGDGSTTGSSSPVQVSELDSVSAIATNDGSHSLAVKSDRTVWAWGYNGDGQLGDGTTINRYTPVQIANPEAPQWPEYDVLAVTDVTYNSVELNWQHATNEPGIDKYLVYQNNTLLTTLNGDENSYEVNGLSSNSSYLFSLVAVDADGNQSVKQEETVTTAANIPLPEAETLLYRFNGSILDLDQSRILWKETGDKSLWLYNRADKSIEKVYDANGTNRTIRTAKLSADGVVYSASGLGTHYWKDGTVQNNYSLGANLYEVHGNFAVFSHNFVNIKTRESRYLLNSSFNNRNSFDLSADGTVVYEFDTGIRRHLPNDTFTTFYPPSAEYPNKYNGPLTDGKNILYNAYSEYEGYSKWSLQVRSADGQVTKIALNPIDHADYYLTDPRTSYQINNGWIAYKEYNKEIERWTVKVRSPEGETKQAYTAPKWWQLTGVPLSIKQLGPDGTVAYTFKDTTYLYSAQEGKLLYSFSGPGELHYRDGVWYRIDGGSLYQVDPNQLQLSDSKTYQAGGSNYEYSLYYGYISSPGQELSGSWSPPEGFHGVVKVSMVSPEGEDYDLSLETVGEGNRLPEDTTLLTGGTEYSATEVPGGYRAEWRVKGHTDQDYSLDKKVFVYVNIQYDNN</sequence>
<organism evidence="4 5">
    <name type="scientific">Paenibacillus prosopidis</name>
    <dbReference type="NCBI Taxonomy" id="630520"/>
    <lineage>
        <taxon>Bacteria</taxon>
        <taxon>Bacillati</taxon>
        <taxon>Bacillota</taxon>
        <taxon>Bacilli</taxon>
        <taxon>Bacillales</taxon>
        <taxon>Paenibacillaceae</taxon>
        <taxon>Paenibacillus</taxon>
    </lineage>
</organism>
<dbReference type="SUPFAM" id="SSF49265">
    <property type="entry name" value="Fibronectin type III"/>
    <property type="match status" value="1"/>
</dbReference>
<name>A0A368VZR3_9BACL</name>
<evidence type="ECO:0000256" key="2">
    <source>
        <dbReference type="SAM" id="SignalP"/>
    </source>
</evidence>
<dbReference type="CDD" id="cd00063">
    <property type="entry name" value="FN3"/>
    <property type="match status" value="1"/>
</dbReference>
<dbReference type="Pfam" id="PF00041">
    <property type="entry name" value="fn3"/>
    <property type="match status" value="1"/>
</dbReference>
<gene>
    <name evidence="4" type="ORF">DFP97_108120</name>
</gene>
<dbReference type="PROSITE" id="PS50012">
    <property type="entry name" value="RCC1_3"/>
    <property type="match status" value="7"/>
</dbReference>
<dbReference type="OrthoDB" id="2482175at2"/>
<dbReference type="InterPro" id="IPR009091">
    <property type="entry name" value="RCC1/BLIP-II"/>
</dbReference>
<dbReference type="InterPro" id="IPR058923">
    <property type="entry name" value="RCC1-like_dom"/>
</dbReference>
<dbReference type="InterPro" id="IPR036116">
    <property type="entry name" value="FN3_sf"/>
</dbReference>
<dbReference type="PROSITE" id="PS50853">
    <property type="entry name" value="FN3"/>
    <property type="match status" value="1"/>
</dbReference>
<dbReference type="PANTHER" id="PTHR22870">
    <property type="entry name" value="REGULATOR OF CHROMOSOME CONDENSATION"/>
    <property type="match status" value="1"/>
</dbReference>
<dbReference type="SUPFAM" id="SSF50985">
    <property type="entry name" value="RCC1/BLIP-II"/>
    <property type="match status" value="2"/>
</dbReference>
<protein>
    <submittedName>
        <fullName evidence="4">Alpha-tubulin suppressor-like RCC1 family protein</fullName>
    </submittedName>
</protein>
<dbReference type="InterPro" id="IPR051210">
    <property type="entry name" value="Ub_ligase/GEF_domain"/>
</dbReference>
<dbReference type="InterPro" id="IPR003961">
    <property type="entry name" value="FN3_dom"/>
</dbReference>
<evidence type="ECO:0000259" key="3">
    <source>
        <dbReference type="PROSITE" id="PS50853"/>
    </source>
</evidence>
<keyword evidence="5" id="KW-1185">Reference proteome</keyword>
<dbReference type="SMART" id="SM00060">
    <property type="entry name" value="FN3"/>
    <property type="match status" value="1"/>
</dbReference>